<dbReference type="EMBL" id="KU163563">
    <property type="protein sequence ID" value="ANB49630.1"/>
    <property type="molecule type" value="Genomic_DNA"/>
</dbReference>
<proteinExistence type="inferred from homology"/>
<feature type="transmembrane region" description="Helical" evidence="4">
    <location>
        <begin position="60"/>
        <end position="81"/>
    </location>
</feature>
<evidence type="ECO:0000256" key="4">
    <source>
        <dbReference type="SAM" id="Phobius"/>
    </source>
</evidence>
<comment type="similarity">
    <text evidence="1">Belongs to the papillomaviridae E5 protein family.</text>
</comment>
<evidence type="ECO:0000256" key="1">
    <source>
        <dbReference type="ARBA" id="ARBA00006650"/>
    </source>
</evidence>
<accession>A0A161HQB5</accession>
<reference evidence="5" key="1">
    <citation type="submission" date="2015-11" db="EMBL/GenBank/DDBJ databases">
        <authorList>
            <person name="Zhang Y."/>
            <person name="Guo Z."/>
        </authorList>
    </citation>
    <scope>NUCLEOTIDE SEQUENCE</scope>
    <source>
        <strain evidence="5">31EPL06</strain>
        <strain evidence="6">31EPL09</strain>
        <strain evidence="7">31EPL11</strain>
    </source>
</reference>
<evidence type="ECO:0000313" key="7">
    <source>
        <dbReference type="EMBL" id="ANB49630.1"/>
    </source>
</evidence>
<dbReference type="EMBL" id="KU163558">
    <property type="protein sequence ID" value="ANB49615.1"/>
    <property type="molecule type" value="Genomic_DNA"/>
</dbReference>
<organismHost>
    <name type="scientific">Homo sapiens</name>
    <name type="common">Human</name>
    <dbReference type="NCBI Taxonomy" id="9606"/>
</organismHost>
<dbReference type="Pfam" id="PF03025">
    <property type="entry name" value="Papilloma_E5"/>
    <property type="match status" value="1"/>
</dbReference>
<organism evidence="5">
    <name type="scientific">Human papillomavirus 31</name>
    <dbReference type="NCBI Taxonomy" id="10585"/>
    <lineage>
        <taxon>Viruses</taxon>
        <taxon>Monodnaviria</taxon>
        <taxon>Shotokuvirae</taxon>
        <taxon>Cossaviricota</taxon>
        <taxon>Papovaviricetes</taxon>
        <taxon>Zurhausenvirales</taxon>
        <taxon>Papillomaviridae</taxon>
        <taxon>Firstpapillomavirinae</taxon>
        <taxon>Alphapapillomavirus</taxon>
        <taxon>Alphapapillomavirus 9</taxon>
    </lineage>
</organism>
<dbReference type="EMBL" id="KU163561">
    <property type="protein sequence ID" value="ANB49624.1"/>
    <property type="molecule type" value="Genomic_DNA"/>
</dbReference>
<evidence type="ECO:0000313" key="8">
    <source>
        <dbReference type="EMBL" id="CAD1807845.1"/>
    </source>
</evidence>
<gene>
    <name evidence="5" type="primary">E5</name>
</gene>
<evidence type="ECO:0000256" key="3">
    <source>
        <dbReference type="ARBA" id="ARBA00022518"/>
    </source>
</evidence>
<protein>
    <recommendedName>
        <fullName evidence="2">Probable protein E5</fullName>
    </recommendedName>
</protein>
<name>A0A161HQB5_HPV31</name>
<keyword evidence="3" id="KW-0244">Early protein</keyword>
<evidence type="ECO:0000256" key="2">
    <source>
        <dbReference type="ARBA" id="ARBA00017217"/>
    </source>
</evidence>
<evidence type="ECO:0000313" key="6">
    <source>
        <dbReference type="EMBL" id="ANB49624.1"/>
    </source>
</evidence>
<reference evidence="8" key="2">
    <citation type="submission" date="2020-07" db="EMBL/GenBank/DDBJ databases">
        <authorList>
            <person name="Wienecke-Baldacchino K A."/>
        </authorList>
    </citation>
    <scope>NUCLEOTIDE SEQUENCE</scope>
    <source>
        <strain evidence="8">LNS0937074_HPV31</strain>
    </source>
</reference>
<feature type="transmembrane region" description="Helical" evidence="4">
    <location>
        <begin position="36"/>
        <end position="53"/>
    </location>
</feature>
<keyword evidence="4" id="KW-1133">Transmembrane helix</keyword>
<keyword evidence="4" id="KW-0812">Transmembrane</keyword>
<dbReference type="EMBL" id="LR861951">
    <property type="protein sequence ID" value="CAD1807845.1"/>
    <property type="molecule type" value="Genomic_DNA"/>
</dbReference>
<dbReference type="InterPro" id="IPR004270">
    <property type="entry name" value="Papilloma_E5_alpha"/>
</dbReference>
<keyword evidence="4" id="KW-0472">Membrane</keyword>
<feature type="transmembrane region" description="Helical" evidence="4">
    <location>
        <begin position="12"/>
        <end position="30"/>
    </location>
</feature>
<sequence>MIELNISTVSIVLCFLLCFCVLLFVCLVIRPLVLSVSVYATLLLLIVVLWVIATSPLRCFCIYVVFIYIPLFVIHTHASFLSQQ</sequence>
<evidence type="ECO:0000313" key="5">
    <source>
        <dbReference type="EMBL" id="ANB49615.1"/>
    </source>
</evidence>